<dbReference type="Gene3D" id="3.40.50.280">
    <property type="entry name" value="Cobalamin-binding domain"/>
    <property type="match status" value="1"/>
</dbReference>
<dbReference type="InterPro" id="IPR036724">
    <property type="entry name" value="Cobalamin-bd_sf"/>
</dbReference>
<keyword evidence="3" id="KW-0170">Cobalt</keyword>
<dbReference type="AlphaFoldDB" id="X1FS98"/>
<dbReference type="PANTHER" id="PTHR45833">
    <property type="entry name" value="METHIONINE SYNTHASE"/>
    <property type="match status" value="1"/>
</dbReference>
<dbReference type="EMBL" id="BARU01002047">
    <property type="protein sequence ID" value="GAH23628.1"/>
    <property type="molecule type" value="Genomic_DNA"/>
</dbReference>
<dbReference type="SUPFAM" id="SSF52242">
    <property type="entry name" value="Cobalamin (vitamin B12)-binding domain"/>
    <property type="match status" value="1"/>
</dbReference>
<dbReference type="PROSITE" id="PS51332">
    <property type="entry name" value="B12_BINDING"/>
    <property type="match status" value="1"/>
</dbReference>
<proteinExistence type="inferred from homology"/>
<evidence type="ECO:0000259" key="5">
    <source>
        <dbReference type="PROSITE" id="PS51337"/>
    </source>
</evidence>
<dbReference type="CDD" id="cd02070">
    <property type="entry name" value="corrinoid_protein_B12-BD"/>
    <property type="match status" value="1"/>
</dbReference>
<dbReference type="PROSITE" id="PS51337">
    <property type="entry name" value="B12_BINDING_NTER"/>
    <property type="match status" value="1"/>
</dbReference>
<comment type="caution">
    <text evidence="6">The sequence shown here is derived from an EMBL/GenBank/DDBJ whole genome shotgun (WGS) entry which is preliminary data.</text>
</comment>
<feature type="domain" description="B12-binding N-terminal" evidence="5">
    <location>
        <begin position="1"/>
        <end position="91"/>
    </location>
</feature>
<evidence type="ECO:0008006" key="7">
    <source>
        <dbReference type="Google" id="ProtNLM"/>
    </source>
</evidence>
<feature type="domain" description="B12-binding" evidence="4">
    <location>
        <begin position="91"/>
        <end position="218"/>
    </location>
</feature>
<dbReference type="InterPro" id="IPR003759">
    <property type="entry name" value="Cbl-bd_cap"/>
</dbReference>
<evidence type="ECO:0000313" key="6">
    <source>
        <dbReference type="EMBL" id="GAH23628.1"/>
    </source>
</evidence>
<dbReference type="GO" id="GO:0050667">
    <property type="term" value="P:homocysteine metabolic process"/>
    <property type="evidence" value="ECO:0007669"/>
    <property type="project" value="TreeGrafter"/>
</dbReference>
<dbReference type="Gene3D" id="1.10.1240.10">
    <property type="entry name" value="Methionine synthase domain"/>
    <property type="match status" value="1"/>
</dbReference>
<evidence type="ECO:0000259" key="4">
    <source>
        <dbReference type="PROSITE" id="PS51332"/>
    </source>
</evidence>
<dbReference type="GO" id="GO:0046653">
    <property type="term" value="P:tetrahydrofolate metabolic process"/>
    <property type="evidence" value="ECO:0007669"/>
    <property type="project" value="TreeGrafter"/>
</dbReference>
<accession>X1FS98</accession>
<evidence type="ECO:0000256" key="3">
    <source>
        <dbReference type="ARBA" id="ARBA00023285"/>
    </source>
</evidence>
<dbReference type="Pfam" id="PF02607">
    <property type="entry name" value="B12-binding_2"/>
    <property type="match status" value="1"/>
</dbReference>
<dbReference type="GO" id="GO:0031419">
    <property type="term" value="F:cobalamin binding"/>
    <property type="evidence" value="ECO:0007669"/>
    <property type="project" value="InterPro"/>
</dbReference>
<evidence type="ECO:0000256" key="2">
    <source>
        <dbReference type="ARBA" id="ARBA00022723"/>
    </source>
</evidence>
<protein>
    <recommendedName>
        <fullName evidence="7">B12-binding domain-containing protein</fullName>
    </recommendedName>
</protein>
<keyword evidence="2" id="KW-0479">Metal-binding</keyword>
<dbReference type="GO" id="GO:0005829">
    <property type="term" value="C:cytosol"/>
    <property type="evidence" value="ECO:0007669"/>
    <property type="project" value="TreeGrafter"/>
</dbReference>
<name>X1FS98_9ZZZZ</name>
<dbReference type="InterPro" id="IPR006158">
    <property type="entry name" value="Cobalamin-bd"/>
</dbReference>
<sequence>MDREKYLASLKGSIVNLDFNAVVEVAKEAMDAGVDPHIAITDGMVPGMTIVGEKFESGEYFLSELVVAGEVMKEGLKVINPYIKGDSAKRLGKVVIATVEGDNHDLGKNIVTTLLGVHGFEVVDLGKDVPTNKIIDAVKERKPDILGLSALLTMTMLKMGDVIEALKMAGLREKVKVIVGGSPVTSEFAESIGADHCAVNALEGIKKCTEWVTPREVR</sequence>
<dbReference type="GO" id="GO:0046872">
    <property type="term" value="F:metal ion binding"/>
    <property type="evidence" value="ECO:0007669"/>
    <property type="project" value="UniProtKB-KW"/>
</dbReference>
<organism evidence="6">
    <name type="scientific">marine sediment metagenome</name>
    <dbReference type="NCBI Taxonomy" id="412755"/>
    <lineage>
        <taxon>unclassified sequences</taxon>
        <taxon>metagenomes</taxon>
        <taxon>ecological metagenomes</taxon>
    </lineage>
</organism>
<evidence type="ECO:0000256" key="1">
    <source>
        <dbReference type="ARBA" id="ARBA00010854"/>
    </source>
</evidence>
<dbReference type="SMART" id="SM01018">
    <property type="entry name" value="B12-binding_2"/>
    <property type="match status" value="1"/>
</dbReference>
<comment type="similarity">
    <text evidence="1">Belongs to the methylamine corrinoid protein family.</text>
</comment>
<dbReference type="InterPro" id="IPR050554">
    <property type="entry name" value="Met_Synthase/Corrinoid"/>
</dbReference>
<dbReference type="FunFam" id="3.40.50.280:FF:000003">
    <property type="entry name" value="Dimethylamine methyltransferase corrinoid protein"/>
    <property type="match status" value="1"/>
</dbReference>
<dbReference type="GO" id="GO:0008705">
    <property type="term" value="F:methionine synthase activity"/>
    <property type="evidence" value="ECO:0007669"/>
    <property type="project" value="TreeGrafter"/>
</dbReference>
<dbReference type="Pfam" id="PF02310">
    <property type="entry name" value="B12-binding"/>
    <property type="match status" value="1"/>
</dbReference>
<reference evidence="6" key="1">
    <citation type="journal article" date="2014" name="Front. Microbiol.">
        <title>High frequency of phylogenetically diverse reductive dehalogenase-homologous genes in deep subseafloor sedimentary metagenomes.</title>
        <authorList>
            <person name="Kawai M."/>
            <person name="Futagami T."/>
            <person name="Toyoda A."/>
            <person name="Takaki Y."/>
            <person name="Nishi S."/>
            <person name="Hori S."/>
            <person name="Arai W."/>
            <person name="Tsubouchi T."/>
            <person name="Morono Y."/>
            <person name="Uchiyama I."/>
            <person name="Ito T."/>
            <person name="Fujiyama A."/>
            <person name="Inagaki F."/>
            <person name="Takami H."/>
        </authorList>
    </citation>
    <scope>NUCLEOTIDE SEQUENCE</scope>
    <source>
        <strain evidence="6">Expedition CK06-06</strain>
    </source>
</reference>
<dbReference type="PANTHER" id="PTHR45833:SF1">
    <property type="entry name" value="METHIONINE SYNTHASE"/>
    <property type="match status" value="1"/>
</dbReference>
<dbReference type="SUPFAM" id="SSF47644">
    <property type="entry name" value="Methionine synthase domain"/>
    <property type="match status" value="1"/>
</dbReference>
<gene>
    <name evidence="6" type="ORF">S03H2_05015</name>
</gene>
<dbReference type="InterPro" id="IPR036594">
    <property type="entry name" value="Meth_synthase_dom"/>
</dbReference>